<organism evidence="4 5">
    <name type="scientific">Luteimicrobium subarcticum</name>
    <dbReference type="NCBI Taxonomy" id="620910"/>
    <lineage>
        <taxon>Bacteria</taxon>
        <taxon>Bacillati</taxon>
        <taxon>Actinomycetota</taxon>
        <taxon>Actinomycetes</taxon>
        <taxon>Micrococcales</taxon>
        <taxon>Luteimicrobium</taxon>
    </lineage>
</organism>
<evidence type="ECO:0000256" key="2">
    <source>
        <dbReference type="SAM" id="MobiDB-lite"/>
    </source>
</evidence>
<feature type="compositionally biased region" description="Basic and acidic residues" evidence="2">
    <location>
        <begin position="46"/>
        <end position="57"/>
    </location>
</feature>
<dbReference type="Proteomes" id="UP000231586">
    <property type="component" value="Unassembled WGS sequence"/>
</dbReference>
<dbReference type="InterPro" id="IPR008462">
    <property type="entry name" value="CsbD"/>
</dbReference>
<gene>
    <name evidence="4" type="ORF">CLV34_1868</name>
</gene>
<proteinExistence type="inferred from homology"/>
<dbReference type="EMBL" id="PGTZ01000008">
    <property type="protein sequence ID" value="PJI93299.1"/>
    <property type="molecule type" value="Genomic_DNA"/>
</dbReference>
<evidence type="ECO:0000256" key="1">
    <source>
        <dbReference type="ARBA" id="ARBA00009129"/>
    </source>
</evidence>
<feature type="region of interest" description="Disordered" evidence="2">
    <location>
        <begin position="1"/>
        <end position="57"/>
    </location>
</feature>
<feature type="domain" description="CsbD-like" evidence="3">
    <location>
        <begin position="5"/>
        <end position="56"/>
    </location>
</feature>
<dbReference type="Pfam" id="PF05532">
    <property type="entry name" value="CsbD"/>
    <property type="match status" value="1"/>
</dbReference>
<name>A0A2M8WQT6_9MICO</name>
<feature type="compositionally biased region" description="Basic and acidic residues" evidence="2">
    <location>
        <begin position="1"/>
        <end position="37"/>
    </location>
</feature>
<dbReference type="AlphaFoldDB" id="A0A2M8WQT6"/>
<reference evidence="4 5" key="1">
    <citation type="submission" date="2017-11" db="EMBL/GenBank/DDBJ databases">
        <title>Genomic Encyclopedia of Archaeal and Bacterial Type Strains, Phase II (KMG-II): From Individual Species to Whole Genera.</title>
        <authorList>
            <person name="Goeker M."/>
        </authorList>
    </citation>
    <scope>NUCLEOTIDE SEQUENCE [LARGE SCALE GENOMIC DNA]</scope>
    <source>
        <strain evidence="4 5">DSM 22413</strain>
    </source>
</reference>
<dbReference type="InterPro" id="IPR036629">
    <property type="entry name" value="YjbJ_sf"/>
</dbReference>
<accession>A0A2M8WQT6</accession>
<sequence>MGFEDKTKNAAEDAKGKAKEAWGKATGDDEKVAEGKADQASSDIKGAGEKVKDAFDH</sequence>
<evidence type="ECO:0000313" key="4">
    <source>
        <dbReference type="EMBL" id="PJI93299.1"/>
    </source>
</evidence>
<dbReference type="Gene3D" id="1.10.1470.10">
    <property type="entry name" value="YjbJ"/>
    <property type="match status" value="1"/>
</dbReference>
<comment type="caution">
    <text evidence="4">The sequence shown here is derived from an EMBL/GenBank/DDBJ whole genome shotgun (WGS) entry which is preliminary data.</text>
</comment>
<evidence type="ECO:0000259" key="3">
    <source>
        <dbReference type="Pfam" id="PF05532"/>
    </source>
</evidence>
<dbReference type="SUPFAM" id="SSF69047">
    <property type="entry name" value="Hypothetical protein YjbJ"/>
    <property type="match status" value="1"/>
</dbReference>
<keyword evidence="5" id="KW-1185">Reference proteome</keyword>
<dbReference type="OrthoDB" id="2143260at2"/>
<protein>
    <submittedName>
        <fullName evidence="4">CsbD-like protein</fullName>
    </submittedName>
</protein>
<dbReference type="RefSeq" id="WP_100350022.1">
    <property type="nucleotide sequence ID" value="NZ_PGTZ01000008.1"/>
</dbReference>
<evidence type="ECO:0000313" key="5">
    <source>
        <dbReference type="Proteomes" id="UP000231586"/>
    </source>
</evidence>
<comment type="similarity">
    <text evidence="1">Belongs to the UPF0337 (CsbD) family.</text>
</comment>